<dbReference type="SMART" id="SM00421">
    <property type="entry name" value="HTH_LUXR"/>
    <property type="match status" value="1"/>
</dbReference>
<dbReference type="AlphaFoldDB" id="A0A7C9JCN9"/>
<feature type="domain" description="HTH luxR-type" evidence="5">
    <location>
        <begin position="388"/>
        <end position="453"/>
    </location>
</feature>
<accession>A0A7C9JCN9</accession>
<dbReference type="PANTHER" id="PTHR44688">
    <property type="entry name" value="DNA-BINDING TRANSCRIPTIONAL ACTIVATOR DEVR_DOSR"/>
    <property type="match status" value="1"/>
</dbReference>
<feature type="transmembrane region" description="Helical" evidence="4">
    <location>
        <begin position="192"/>
        <end position="212"/>
    </location>
</feature>
<protein>
    <submittedName>
        <fullName evidence="6">LuxR family transcriptional regulator</fullName>
    </submittedName>
</protein>
<dbReference type="PROSITE" id="PS00622">
    <property type="entry name" value="HTH_LUXR_1"/>
    <property type="match status" value="1"/>
</dbReference>
<keyword evidence="1" id="KW-0805">Transcription regulation</keyword>
<dbReference type="Pfam" id="PF00196">
    <property type="entry name" value="GerE"/>
    <property type="match status" value="1"/>
</dbReference>
<keyword evidence="3" id="KW-0804">Transcription</keyword>
<proteinExistence type="predicted"/>
<dbReference type="SUPFAM" id="SSF46894">
    <property type="entry name" value="C-terminal effector domain of the bipartite response regulators"/>
    <property type="match status" value="1"/>
</dbReference>
<evidence type="ECO:0000256" key="3">
    <source>
        <dbReference type="ARBA" id="ARBA00023163"/>
    </source>
</evidence>
<comment type="caution">
    <text evidence="6">The sequence shown here is derived from an EMBL/GenBank/DDBJ whole genome shotgun (WGS) entry which is preliminary data.</text>
</comment>
<dbReference type="PRINTS" id="PR00038">
    <property type="entry name" value="HTHLUXR"/>
</dbReference>
<name>A0A7C9JCN9_9BACT</name>
<feature type="transmembrane region" description="Helical" evidence="4">
    <location>
        <begin position="39"/>
        <end position="61"/>
    </location>
</feature>
<dbReference type="InterPro" id="IPR000792">
    <property type="entry name" value="Tscrpt_reg_LuxR_C"/>
</dbReference>
<dbReference type="GO" id="GO:0006355">
    <property type="term" value="P:regulation of DNA-templated transcription"/>
    <property type="evidence" value="ECO:0007669"/>
    <property type="project" value="InterPro"/>
</dbReference>
<dbReference type="PROSITE" id="PS50043">
    <property type="entry name" value="HTH_LUXR_2"/>
    <property type="match status" value="1"/>
</dbReference>
<dbReference type="CDD" id="cd06170">
    <property type="entry name" value="LuxR_C_like"/>
    <property type="match status" value="1"/>
</dbReference>
<keyword evidence="4" id="KW-0812">Transmembrane</keyword>
<feature type="transmembrane region" description="Helical" evidence="4">
    <location>
        <begin position="251"/>
        <end position="271"/>
    </location>
</feature>
<keyword evidence="2" id="KW-0238">DNA-binding</keyword>
<evidence type="ECO:0000256" key="4">
    <source>
        <dbReference type="SAM" id="Phobius"/>
    </source>
</evidence>
<feature type="transmembrane region" description="Helical" evidence="4">
    <location>
        <begin position="218"/>
        <end position="239"/>
    </location>
</feature>
<evidence type="ECO:0000313" key="6">
    <source>
        <dbReference type="EMBL" id="NBI33799.1"/>
    </source>
</evidence>
<dbReference type="PANTHER" id="PTHR44688:SF16">
    <property type="entry name" value="DNA-BINDING TRANSCRIPTIONAL ACTIVATOR DEVR_DOSR"/>
    <property type="match status" value="1"/>
</dbReference>
<dbReference type="EMBL" id="QWKH01000006">
    <property type="protein sequence ID" value="NBI33799.1"/>
    <property type="molecule type" value="Genomic_DNA"/>
</dbReference>
<feature type="transmembrane region" description="Helical" evidence="4">
    <location>
        <begin position="283"/>
        <end position="304"/>
    </location>
</feature>
<keyword evidence="4" id="KW-1133">Transmembrane helix</keyword>
<keyword evidence="4" id="KW-0472">Membrane</keyword>
<feature type="transmembrane region" description="Helical" evidence="4">
    <location>
        <begin position="15"/>
        <end position="33"/>
    </location>
</feature>
<sequence length="457" mass="48464">MLWQLVFSQMETRRAAEAIIGGTFFAGAAFFVVMVASSAVVAVAAFVMCLAASAASLGRFLGDSSRRRDVRCTSGSGVSDGASSTDVLLFCSALPARSQDASDAVLSTCEHAGERAAAPALAASAKELLRDLWQPALCIAALGFASGIAPLAFFGADTANAFNGMKALARMASAAILWVLWWHLYRRDDRYALFYVVTFPVVATGFVLLPFLGFDYQLTFSVVAYLIFSIASMLMMLLCAREAQVRHVSPLAVYGLFAGFVYLLNRLGKVFGSAQGYGLEFGFSQLLMMALLVIYVLSIVLLSTRFKGALGRARGEDASVDGAGEEHRACADAGAEADEAIADVPGSPMDSVAAEGNAVMEASGSAVHGFSSAGELPWSDSALAACVGLANRFELTPREAEVLGYLARGRNVTFISDKLVVSSNTVRAHCKAIYRKLGVHSRQELLSVVESESQLQV</sequence>
<dbReference type="InterPro" id="IPR016032">
    <property type="entry name" value="Sig_transdc_resp-reg_C-effctor"/>
</dbReference>
<organism evidence="6">
    <name type="scientific">Muribaculaceae bacterium Z82</name>
    <dbReference type="NCBI Taxonomy" id="2304548"/>
    <lineage>
        <taxon>Bacteria</taxon>
        <taxon>Pseudomonadati</taxon>
        <taxon>Bacteroidota</taxon>
        <taxon>Bacteroidia</taxon>
        <taxon>Bacteroidales</taxon>
        <taxon>Muribaculaceae</taxon>
    </lineage>
</organism>
<dbReference type="InterPro" id="IPR036388">
    <property type="entry name" value="WH-like_DNA-bd_sf"/>
</dbReference>
<evidence type="ECO:0000259" key="5">
    <source>
        <dbReference type="PROSITE" id="PS50043"/>
    </source>
</evidence>
<feature type="transmembrane region" description="Helical" evidence="4">
    <location>
        <begin position="167"/>
        <end position="185"/>
    </location>
</feature>
<feature type="transmembrane region" description="Helical" evidence="4">
    <location>
        <begin position="136"/>
        <end position="155"/>
    </location>
</feature>
<evidence type="ECO:0000256" key="1">
    <source>
        <dbReference type="ARBA" id="ARBA00023015"/>
    </source>
</evidence>
<dbReference type="GO" id="GO:0003677">
    <property type="term" value="F:DNA binding"/>
    <property type="evidence" value="ECO:0007669"/>
    <property type="project" value="UniProtKB-KW"/>
</dbReference>
<gene>
    <name evidence="6" type="ORF">D1639_01860</name>
</gene>
<evidence type="ECO:0000256" key="2">
    <source>
        <dbReference type="ARBA" id="ARBA00023125"/>
    </source>
</evidence>
<dbReference type="Gene3D" id="1.10.10.10">
    <property type="entry name" value="Winged helix-like DNA-binding domain superfamily/Winged helix DNA-binding domain"/>
    <property type="match status" value="1"/>
</dbReference>
<reference evidence="6" key="1">
    <citation type="submission" date="2018-08" db="EMBL/GenBank/DDBJ databases">
        <title>Murine metabolic-syndrome-specific gut microbial biobank.</title>
        <authorList>
            <person name="Liu C."/>
        </authorList>
    </citation>
    <scope>NUCLEOTIDE SEQUENCE [LARGE SCALE GENOMIC DNA]</scope>
    <source>
        <strain evidence="6">Z82</strain>
    </source>
</reference>